<dbReference type="InterPro" id="IPR054828">
    <property type="entry name" value="Vit_B12_bind_prot"/>
</dbReference>
<name>A0A1I1PVX0_9GAMM</name>
<evidence type="ECO:0000313" key="4">
    <source>
        <dbReference type="EMBL" id="SFD11113.1"/>
    </source>
</evidence>
<dbReference type="OrthoDB" id="6495095at2"/>
<dbReference type="Pfam" id="PF01497">
    <property type="entry name" value="Peripla_BP_2"/>
    <property type="match status" value="1"/>
</dbReference>
<evidence type="ECO:0000313" key="5">
    <source>
        <dbReference type="Proteomes" id="UP000198862"/>
    </source>
</evidence>
<dbReference type="NCBIfam" id="NF038402">
    <property type="entry name" value="TroA_like"/>
    <property type="match status" value="1"/>
</dbReference>
<feature type="chain" id="PRO_5011498251" evidence="2">
    <location>
        <begin position="22"/>
        <end position="274"/>
    </location>
</feature>
<dbReference type="PANTHER" id="PTHR30535:SF34">
    <property type="entry name" value="MOLYBDATE-BINDING PROTEIN MOLA"/>
    <property type="match status" value="1"/>
</dbReference>
<dbReference type="InterPro" id="IPR002491">
    <property type="entry name" value="ABC_transptr_periplasmic_BD"/>
</dbReference>
<proteinExistence type="predicted"/>
<protein>
    <submittedName>
        <fullName evidence="4">Vitamin B12 transport system substrate-binding protein</fullName>
    </submittedName>
</protein>
<dbReference type="GO" id="GO:0071281">
    <property type="term" value="P:cellular response to iron ion"/>
    <property type="evidence" value="ECO:0007669"/>
    <property type="project" value="TreeGrafter"/>
</dbReference>
<sequence>MRLIFKFIFFAILLKSFSSHAVEQNKYQKIATLAPHLTEWAYSLDLGEKIVAVSAYSDFPEHAKEHPIVSDVNGINLEKLIALQPDLVMLWKNSQILGQVDKLEALGIDIFISDPKTLEDIGSEILRLGKVTNKQILANKIVDQYLSDLTNLRKKFIKMPKRKAFFQIWHSPLITANGDTWIQNLMDVCQFENPFFQHEVPYPTVNKEQVLLHNPDIIIISEKSENSAQLSGWQSLSMINAVKNNKVFNIDPDHLHRFTRRVLFGIEALCEISQ</sequence>
<dbReference type="Proteomes" id="UP000198862">
    <property type="component" value="Unassembled WGS sequence"/>
</dbReference>
<keyword evidence="5" id="KW-1185">Reference proteome</keyword>
<evidence type="ECO:0000259" key="3">
    <source>
        <dbReference type="PROSITE" id="PS50983"/>
    </source>
</evidence>
<dbReference type="InterPro" id="IPR050902">
    <property type="entry name" value="ABC_Transporter_SBP"/>
</dbReference>
<evidence type="ECO:0000256" key="1">
    <source>
        <dbReference type="ARBA" id="ARBA00022729"/>
    </source>
</evidence>
<evidence type="ECO:0000256" key="2">
    <source>
        <dbReference type="SAM" id="SignalP"/>
    </source>
</evidence>
<dbReference type="STRING" id="1123010.SAMN02745724_03517"/>
<dbReference type="PANTHER" id="PTHR30535">
    <property type="entry name" value="VITAMIN B12-BINDING PROTEIN"/>
    <property type="match status" value="1"/>
</dbReference>
<dbReference type="AlphaFoldDB" id="A0A1I1PVX0"/>
<dbReference type="RefSeq" id="WP_091987369.1">
    <property type="nucleotide sequence ID" value="NZ_FOLO01000033.1"/>
</dbReference>
<feature type="domain" description="Fe/B12 periplasmic-binding" evidence="3">
    <location>
        <begin position="29"/>
        <end position="274"/>
    </location>
</feature>
<accession>A0A1I1PVX0</accession>
<dbReference type="PROSITE" id="PS50983">
    <property type="entry name" value="FE_B12_PBP"/>
    <property type="match status" value="1"/>
</dbReference>
<feature type="signal peptide" evidence="2">
    <location>
        <begin position="1"/>
        <end position="21"/>
    </location>
</feature>
<dbReference type="CDD" id="cd01144">
    <property type="entry name" value="BtuF"/>
    <property type="match status" value="1"/>
</dbReference>
<dbReference type="SUPFAM" id="SSF53807">
    <property type="entry name" value="Helical backbone' metal receptor"/>
    <property type="match status" value="1"/>
</dbReference>
<dbReference type="Gene3D" id="3.40.50.1980">
    <property type="entry name" value="Nitrogenase molybdenum iron protein domain"/>
    <property type="match status" value="2"/>
</dbReference>
<keyword evidence="1 2" id="KW-0732">Signal</keyword>
<reference evidence="4 5" key="1">
    <citation type="submission" date="2016-10" db="EMBL/GenBank/DDBJ databases">
        <authorList>
            <person name="de Groot N.N."/>
        </authorList>
    </citation>
    <scope>NUCLEOTIDE SEQUENCE [LARGE SCALE GENOMIC DNA]</scope>
    <source>
        <strain evidence="4 5">DSM 6059</strain>
    </source>
</reference>
<dbReference type="EMBL" id="FOLO01000033">
    <property type="protein sequence ID" value="SFD11113.1"/>
    <property type="molecule type" value="Genomic_DNA"/>
</dbReference>
<organism evidence="4 5">
    <name type="scientific">Pseudoalteromonas denitrificans DSM 6059</name>
    <dbReference type="NCBI Taxonomy" id="1123010"/>
    <lineage>
        <taxon>Bacteria</taxon>
        <taxon>Pseudomonadati</taxon>
        <taxon>Pseudomonadota</taxon>
        <taxon>Gammaproteobacteria</taxon>
        <taxon>Alteromonadales</taxon>
        <taxon>Pseudoalteromonadaceae</taxon>
        <taxon>Pseudoalteromonas</taxon>
    </lineage>
</organism>
<gene>
    <name evidence="4" type="ORF">SAMN02745724_03517</name>
</gene>